<dbReference type="PIRSF" id="PIRSF009141">
    <property type="entry name" value="UCP009141"/>
    <property type="match status" value="1"/>
</dbReference>
<dbReference type="EMBL" id="CP118157">
    <property type="protein sequence ID" value="WOF24301.1"/>
    <property type="molecule type" value="Genomic_DNA"/>
</dbReference>
<name>A0AA97I5Z9_9MICO</name>
<dbReference type="Proteomes" id="UP001305498">
    <property type="component" value="Chromosome"/>
</dbReference>
<evidence type="ECO:0000256" key="1">
    <source>
        <dbReference type="SAM" id="Phobius"/>
    </source>
</evidence>
<dbReference type="RefSeq" id="WP_317140772.1">
    <property type="nucleotide sequence ID" value="NZ_CP118157.1"/>
</dbReference>
<sequence length="292" mass="32874">MSRRAFTPVEQRIDAWAHRRLDALSGGGPLRRALVEFAVFALKQAWACIFGAAMLAAIVAARLWYPDDAVVARTDALVVAAVVIQALMLVFRLESGRELWVIVLFHVVGTAMEIFKTDVGSWSYEGDGVLRIAAVPLYTGFMYAAVGSYMVRVFRLFELRFDRYPPLWATAVVAAAIYANFFAHHFLPDARWVLLALVVVLYARCTMHFRNHRTRPWRRMPVLVAFVGVAFFIWIAENVGTAAGAWIYPDQADGWQLVSLSKLVSWLLLMIISVVLVTFVYRPQPPERPALA</sequence>
<dbReference type="InterPro" id="IPR008535">
    <property type="entry name" value="DUF817"/>
</dbReference>
<evidence type="ECO:0000313" key="2">
    <source>
        <dbReference type="EMBL" id="WOF24301.1"/>
    </source>
</evidence>
<dbReference type="KEGG" id="mbet:N8K70_06420"/>
<evidence type="ECO:0000313" key="3">
    <source>
        <dbReference type="Proteomes" id="UP001305498"/>
    </source>
</evidence>
<gene>
    <name evidence="2" type="ORF">N8K70_06420</name>
</gene>
<feature type="transmembrane region" description="Helical" evidence="1">
    <location>
        <begin position="166"/>
        <end position="186"/>
    </location>
</feature>
<feature type="transmembrane region" description="Helical" evidence="1">
    <location>
        <begin position="192"/>
        <end position="210"/>
    </location>
</feature>
<accession>A0AA97I5Z9</accession>
<feature type="transmembrane region" description="Helical" evidence="1">
    <location>
        <begin position="71"/>
        <end position="91"/>
    </location>
</feature>
<feature type="transmembrane region" description="Helical" evidence="1">
    <location>
        <begin position="98"/>
        <end position="115"/>
    </location>
</feature>
<feature type="transmembrane region" description="Helical" evidence="1">
    <location>
        <begin position="45"/>
        <end position="65"/>
    </location>
</feature>
<keyword evidence="1" id="KW-0812">Transmembrane</keyword>
<organism evidence="2 3">
    <name type="scientific">Microbacterium betulae</name>
    <dbReference type="NCBI Taxonomy" id="2981139"/>
    <lineage>
        <taxon>Bacteria</taxon>
        <taxon>Bacillati</taxon>
        <taxon>Actinomycetota</taxon>
        <taxon>Actinomycetes</taxon>
        <taxon>Micrococcales</taxon>
        <taxon>Microbacteriaceae</taxon>
        <taxon>Microbacterium</taxon>
    </lineage>
</organism>
<feature type="transmembrane region" description="Helical" evidence="1">
    <location>
        <begin position="135"/>
        <end position="154"/>
    </location>
</feature>
<keyword evidence="3" id="KW-1185">Reference proteome</keyword>
<dbReference type="AlphaFoldDB" id="A0AA97I5Z9"/>
<dbReference type="Pfam" id="PF05675">
    <property type="entry name" value="DUF817"/>
    <property type="match status" value="1"/>
</dbReference>
<keyword evidence="1" id="KW-0472">Membrane</keyword>
<reference evidence="2 3" key="1">
    <citation type="submission" date="2023-02" db="EMBL/GenBank/DDBJ databases">
        <title>Microbacterium betulae sp. nov., isolated from birch wood.</title>
        <authorList>
            <person name="Pasciak M."/>
            <person name="Pawlik K.J."/>
            <person name="Martynowski D."/>
            <person name="Laczmanski L."/>
            <person name="Ciekot J."/>
            <person name="Szponar B."/>
            <person name="Wojcik-Fatla A."/>
            <person name="Mackiewicz B."/>
            <person name="Farian E."/>
            <person name="Cholewa G."/>
            <person name="Cholewa A."/>
            <person name="Dutkiewicz J."/>
        </authorList>
    </citation>
    <scope>NUCLEOTIDE SEQUENCE [LARGE SCALE GENOMIC DNA]</scope>
    <source>
        <strain evidence="2 3">AB</strain>
    </source>
</reference>
<keyword evidence="1" id="KW-1133">Transmembrane helix</keyword>
<feature type="transmembrane region" description="Helical" evidence="1">
    <location>
        <begin position="222"/>
        <end position="248"/>
    </location>
</feature>
<proteinExistence type="predicted"/>
<protein>
    <submittedName>
        <fullName evidence="2">DUF817 domain-containing protein</fullName>
    </submittedName>
</protein>
<feature type="transmembrane region" description="Helical" evidence="1">
    <location>
        <begin position="263"/>
        <end position="281"/>
    </location>
</feature>